<dbReference type="OrthoDB" id="552202at2"/>
<dbReference type="PANTHER" id="PTHR34988:SF1">
    <property type="entry name" value="DNA-BINDING PROTEIN"/>
    <property type="match status" value="1"/>
</dbReference>
<protein>
    <recommendedName>
        <fullName evidence="2">PPC domain-containing protein</fullName>
    </recommendedName>
</protein>
<dbReference type="InterPro" id="IPR005175">
    <property type="entry name" value="PPC_dom"/>
</dbReference>
<dbReference type="Proteomes" id="UP000198697">
    <property type="component" value="Unassembled WGS sequence"/>
</dbReference>
<dbReference type="Pfam" id="PF03479">
    <property type="entry name" value="PCC"/>
    <property type="match status" value="1"/>
</dbReference>
<feature type="chain" id="PRO_5011738307" description="PPC domain-containing protein" evidence="1">
    <location>
        <begin position="21"/>
        <end position="191"/>
    </location>
</feature>
<dbReference type="SUPFAM" id="SSF117856">
    <property type="entry name" value="AF0104/ALDC/Ptd012-like"/>
    <property type="match status" value="1"/>
</dbReference>
<sequence>MSRLLLVYLLLLAAPGVAQTAVKPVPDVPLVDPSPASDAATASSPLRTYALRLKPGQDLRRELLAFAQAHGLRAACVLTGVGSLTTATLRLANQEGPTVYQGHFEIVSLVGTLSVNGSHLHLSVADSTGRTLGGHLLDGNLIYTTAELVIGELPALDFRRETDPTFGYQELVVWPAVPVSPPRKSPAARKK</sequence>
<evidence type="ECO:0000313" key="3">
    <source>
        <dbReference type="EMBL" id="SET80307.1"/>
    </source>
</evidence>
<dbReference type="EMBL" id="FOHS01000003">
    <property type="protein sequence ID" value="SET80307.1"/>
    <property type="molecule type" value="Genomic_DNA"/>
</dbReference>
<name>A0A1I0H9G1_9BACT</name>
<gene>
    <name evidence="3" type="ORF">SAMN04487998_2821</name>
</gene>
<organism evidence="3 4">
    <name type="scientific">Hymenobacter actinosclerus</name>
    <dbReference type="NCBI Taxonomy" id="82805"/>
    <lineage>
        <taxon>Bacteria</taxon>
        <taxon>Pseudomonadati</taxon>
        <taxon>Bacteroidota</taxon>
        <taxon>Cytophagia</taxon>
        <taxon>Cytophagales</taxon>
        <taxon>Hymenobacteraceae</taxon>
        <taxon>Hymenobacter</taxon>
    </lineage>
</organism>
<reference evidence="4" key="1">
    <citation type="submission" date="2016-10" db="EMBL/GenBank/DDBJ databases">
        <authorList>
            <person name="Varghese N."/>
            <person name="Submissions S."/>
        </authorList>
    </citation>
    <scope>NUCLEOTIDE SEQUENCE [LARGE SCALE GENOMIC DNA]</scope>
    <source>
        <strain evidence="4">DSM 15310</strain>
    </source>
</reference>
<keyword evidence="1" id="KW-0732">Signal</keyword>
<accession>A0A1I0H9G1</accession>
<dbReference type="PROSITE" id="PS51742">
    <property type="entry name" value="PPC"/>
    <property type="match status" value="1"/>
</dbReference>
<evidence type="ECO:0000259" key="2">
    <source>
        <dbReference type="PROSITE" id="PS51742"/>
    </source>
</evidence>
<proteinExistence type="predicted"/>
<feature type="domain" description="PPC" evidence="2">
    <location>
        <begin position="43"/>
        <end position="174"/>
    </location>
</feature>
<dbReference type="PANTHER" id="PTHR34988">
    <property type="entry name" value="PROTEIN, PUTATIVE-RELATED"/>
    <property type="match status" value="1"/>
</dbReference>
<dbReference type="AlphaFoldDB" id="A0A1I0H9G1"/>
<keyword evidence="4" id="KW-1185">Reference proteome</keyword>
<feature type="signal peptide" evidence="1">
    <location>
        <begin position="1"/>
        <end position="20"/>
    </location>
</feature>
<dbReference type="Gene3D" id="3.30.1330.80">
    <property type="entry name" value="Hypothetical protein, similar to alpha- acetolactate decarboxylase, domain 2"/>
    <property type="match status" value="1"/>
</dbReference>
<dbReference type="STRING" id="82805.SAMN04487998_2821"/>
<evidence type="ECO:0000313" key="4">
    <source>
        <dbReference type="Proteomes" id="UP000198697"/>
    </source>
</evidence>
<dbReference type="CDD" id="cd11378">
    <property type="entry name" value="DUF296"/>
    <property type="match status" value="1"/>
</dbReference>
<evidence type="ECO:0000256" key="1">
    <source>
        <dbReference type="SAM" id="SignalP"/>
    </source>
</evidence>